<dbReference type="EMBL" id="KE524984">
    <property type="protein sequence ID" value="KFB39435.1"/>
    <property type="molecule type" value="Genomic_DNA"/>
</dbReference>
<evidence type="ECO:0000313" key="1">
    <source>
        <dbReference type="EMBL" id="KFB39435.1"/>
    </source>
</evidence>
<protein>
    <submittedName>
        <fullName evidence="1 2">Uncharacterized protein</fullName>
    </submittedName>
</protein>
<organism evidence="1">
    <name type="scientific">Anopheles sinensis</name>
    <name type="common">Mosquito</name>
    <dbReference type="NCBI Taxonomy" id="74873"/>
    <lineage>
        <taxon>Eukaryota</taxon>
        <taxon>Metazoa</taxon>
        <taxon>Ecdysozoa</taxon>
        <taxon>Arthropoda</taxon>
        <taxon>Hexapoda</taxon>
        <taxon>Insecta</taxon>
        <taxon>Pterygota</taxon>
        <taxon>Neoptera</taxon>
        <taxon>Endopterygota</taxon>
        <taxon>Diptera</taxon>
        <taxon>Nematocera</taxon>
        <taxon>Culicoidea</taxon>
        <taxon>Culicidae</taxon>
        <taxon>Anophelinae</taxon>
        <taxon>Anopheles</taxon>
    </lineage>
</organism>
<dbReference type="AlphaFoldDB" id="A0A084VN91"/>
<dbReference type="VEuPathDB" id="VectorBase:ASIC006925"/>
<reference evidence="2" key="2">
    <citation type="submission" date="2020-05" db="UniProtKB">
        <authorList>
            <consortium name="EnsemblMetazoa"/>
        </authorList>
    </citation>
    <scope>IDENTIFICATION</scope>
</reference>
<dbReference type="Proteomes" id="UP000030765">
    <property type="component" value="Unassembled WGS sequence"/>
</dbReference>
<gene>
    <name evidence="1" type="ORF">ZHAS_00006925</name>
</gene>
<reference evidence="1 3" key="1">
    <citation type="journal article" date="2014" name="BMC Genomics">
        <title>Genome sequence of Anopheles sinensis provides insight into genetics basis of mosquito competence for malaria parasites.</title>
        <authorList>
            <person name="Zhou D."/>
            <person name="Zhang D."/>
            <person name="Ding G."/>
            <person name="Shi L."/>
            <person name="Hou Q."/>
            <person name="Ye Y."/>
            <person name="Xu Y."/>
            <person name="Zhou H."/>
            <person name="Xiong C."/>
            <person name="Li S."/>
            <person name="Yu J."/>
            <person name="Hong S."/>
            <person name="Yu X."/>
            <person name="Zou P."/>
            <person name="Chen C."/>
            <person name="Chang X."/>
            <person name="Wang W."/>
            <person name="Lv Y."/>
            <person name="Sun Y."/>
            <person name="Ma L."/>
            <person name="Shen B."/>
            <person name="Zhu C."/>
        </authorList>
    </citation>
    <scope>NUCLEOTIDE SEQUENCE [LARGE SCALE GENOMIC DNA]</scope>
</reference>
<name>A0A084VN91_ANOSI</name>
<sequence length="55" mass="6053">MAQCVEKRCSYTAHLQAKAGGTYAFPHSVGKCGFELVAVQIVLPKLVEQQSWKQS</sequence>
<keyword evidence="3" id="KW-1185">Reference proteome</keyword>
<proteinExistence type="predicted"/>
<evidence type="ECO:0000313" key="3">
    <source>
        <dbReference type="Proteomes" id="UP000030765"/>
    </source>
</evidence>
<accession>A0A084VN91</accession>
<dbReference type="EnsemblMetazoa" id="ASIC006925-RA">
    <property type="protein sequence ID" value="ASIC006925-PA"/>
    <property type="gene ID" value="ASIC006925"/>
</dbReference>
<dbReference type="EMBL" id="ATLV01014730">
    <property type="status" value="NOT_ANNOTATED_CDS"/>
    <property type="molecule type" value="Genomic_DNA"/>
</dbReference>
<evidence type="ECO:0000313" key="2">
    <source>
        <dbReference type="EnsemblMetazoa" id="ASIC006925-PA"/>
    </source>
</evidence>